<name>A0A0B0P993_GOSAR</name>
<accession>A0A0B0P993</accession>
<dbReference type="EMBL" id="KN418664">
    <property type="protein sequence ID" value="KHG21467.1"/>
    <property type="molecule type" value="Genomic_DNA"/>
</dbReference>
<reference evidence="2" key="1">
    <citation type="submission" date="2014-09" db="EMBL/GenBank/DDBJ databases">
        <authorList>
            <person name="Mudge J."/>
            <person name="Ramaraj T."/>
            <person name="Lindquist I.E."/>
            <person name="Bharti A.K."/>
            <person name="Sundararajan A."/>
            <person name="Cameron C.T."/>
            <person name="Woodward J.E."/>
            <person name="May G.D."/>
            <person name="Brubaker C."/>
            <person name="Broadhvest J."/>
            <person name="Wilkins T.A."/>
        </authorList>
    </citation>
    <scope>NUCLEOTIDE SEQUENCE</scope>
    <source>
        <strain evidence="2">cv. AKA8401</strain>
    </source>
</reference>
<protein>
    <submittedName>
        <fullName evidence="1">Uncharacterized protein</fullName>
    </submittedName>
</protein>
<proteinExistence type="predicted"/>
<gene>
    <name evidence="1" type="ORF">F383_10501</name>
</gene>
<dbReference type="Proteomes" id="UP000032142">
    <property type="component" value="Unassembled WGS sequence"/>
</dbReference>
<evidence type="ECO:0000313" key="2">
    <source>
        <dbReference type="Proteomes" id="UP000032142"/>
    </source>
</evidence>
<organism evidence="1 2">
    <name type="scientific">Gossypium arboreum</name>
    <name type="common">Tree cotton</name>
    <name type="synonym">Gossypium nanking</name>
    <dbReference type="NCBI Taxonomy" id="29729"/>
    <lineage>
        <taxon>Eukaryota</taxon>
        <taxon>Viridiplantae</taxon>
        <taxon>Streptophyta</taxon>
        <taxon>Embryophyta</taxon>
        <taxon>Tracheophyta</taxon>
        <taxon>Spermatophyta</taxon>
        <taxon>Magnoliopsida</taxon>
        <taxon>eudicotyledons</taxon>
        <taxon>Gunneridae</taxon>
        <taxon>Pentapetalae</taxon>
        <taxon>rosids</taxon>
        <taxon>malvids</taxon>
        <taxon>Malvales</taxon>
        <taxon>Malvaceae</taxon>
        <taxon>Malvoideae</taxon>
        <taxon>Gossypium</taxon>
    </lineage>
</organism>
<sequence length="34" mass="4080">MVWKIAYFCLHEQRHEHMSQPCVTHSQVTRPCVP</sequence>
<dbReference type="AlphaFoldDB" id="A0A0B0P993"/>
<keyword evidence="2" id="KW-1185">Reference proteome</keyword>
<evidence type="ECO:0000313" key="1">
    <source>
        <dbReference type="EMBL" id="KHG21467.1"/>
    </source>
</evidence>